<dbReference type="Proteomes" id="UP000014136">
    <property type="component" value="Unassembled WGS sequence"/>
</dbReference>
<dbReference type="InterPro" id="IPR050680">
    <property type="entry name" value="YpeA/RimI_acetyltransf"/>
</dbReference>
<evidence type="ECO:0000313" key="4">
    <source>
        <dbReference type="EMBL" id="EOT29956.1"/>
    </source>
</evidence>
<dbReference type="GO" id="GO:0016747">
    <property type="term" value="F:acyltransferase activity, transferring groups other than amino-acyl groups"/>
    <property type="evidence" value="ECO:0007669"/>
    <property type="project" value="InterPro"/>
</dbReference>
<keyword evidence="2" id="KW-0012">Acyltransferase</keyword>
<dbReference type="CDD" id="cd04301">
    <property type="entry name" value="NAT_SF"/>
    <property type="match status" value="1"/>
</dbReference>
<dbReference type="SUPFAM" id="SSF55729">
    <property type="entry name" value="Acyl-CoA N-acyltransferases (Nat)"/>
    <property type="match status" value="1"/>
</dbReference>
<dbReference type="PANTHER" id="PTHR43420:SF52">
    <property type="entry name" value="N-ACETYLTRANSFERASE YODP"/>
    <property type="match status" value="1"/>
</dbReference>
<dbReference type="InterPro" id="IPR016181">
    <property type="entry name" value="Acyl_CoA_acyltransferase"/>
</dbReference>
<dbReference type="Gene3D" id="3.40.630.30">
    <property type="match status" value="1"/>
</dbReference>
<dbReference type="RefSeq" id="WP_016174454.1">
    <property type="nucleotide sequence ID" value="NZ_KE136389.1"/>
</dbReference>
<comment type="caution">
    <text evidence="4">The sequence shown here is derived from an EMBL/GenBank/DDBJ whole genome shotgun (WGS) entry which is preliminary data.</text>
</comment>
<dbReference type="PATRIC" id="fig|1139996.3.peg.642"/>
<proteinExistence type="predicted"/>
<dbReference type="HOGENOM" id="CLU_087235_2_0_9"/>
<evidence type="ECO:0000256" key="1">
    <source>
        <dbReference type="ARBA" id="ARBA00022679"/>
    </source>
</evidence>
<evidence type="ECO:0000259" key="3">
    <source>
        <dbReference type="PROSITE" id="PS51186"/>
    </source>
</evidence>
<dbReference type="EMBL" id="AHYT01000002">
    <property type="protein sequence ID" value="EOT29956.1"/>
    <property type="molecule type" value="Genomic_DNA"/>
</dbReference>
<sequence>MIRFATSEDGISIAKLVLVILKDMELPFVQEVGEAKTIEILTEAVKDPTYRYGYKRGLVKEVDGKIAGIAFGYPDEEEPIVDNALTRVLTEMGMTDRPLFIDPETFPNEWYLDTICVDEAFRGQGIGSELLDALDRIAKREEKSVIGLCVDQANPNAQRLYERKGFCVVGEQMLSGHRYNHMQKTID</sequence>
<keyword evidence="1 4" id="KW-0808">Transferase</keyword>
<dbReference type="InterPro" id="IPR000182">
    <property type="entry name" value="GNAT_dom"/>
</dbReference>
<evidence type="ECO:0000256" key="2">
    <source>
        <dbReference type="ARBA" id="ARBA00023315"/>
    </source>
</evidence>
<reference evidence="4 5" key="1">
    <citation type="submission" date="2013-03" db="EMBL/GenBank/DDBJ databases">
        <title>The Genome Sequence of Enterococcus saccharolyticus ATCC_43076 (Illumina only assembly).</title>
        <authorList>
            <consortium name="The Broad Institute Genomics Platform"/>
            <consortium name="The Broad Institute Genome Sequencing Center for Infectious Disease"/>
            <person name="Earl A."/>
            <person name="Russ C."/>
            <person name="Gilmore M."/>
            <person name="Surin D."/>
            <person name="Walker B."/>
            <person name="Young S."/>
            <person name="Zeng Q."/>
            <person name="Gargeya S."/>
            <person name="Fitzgerald M."/>
            <person name="Haas B."/>
            <person name="Abouelleil A."/>
            <person name="Allen A.W."/>
            <person name="Alvarado L."/>
            <person name="Arachchi H.M."/>
            <person name="Berlin A.M."/>
            <person name="Chapman S.B."/>
            <person name="Gainer-Dewar J."/>
            <person name="Goldberg J."/>
            <person name="Griggs A."/>
            <person name="Gujja S."/>
            <person name="Hansen M."/>
            <person name="Howarth C."/>
            <person name="Imamovic A."/>
            <person name="Ireland A."/>
            <person name="Larimer J."/>
            <person name="McCowan C."/>
            <person name="Murphy C."/>
            <person name="Pearson M."/>
            <person name="Poon T.W."/>
            <person name="Priest M."/>
            <person name="Roberts A."/>
            <person name="Saif S."/>
            <person name="Shea T."/>
            <person name="Sisk P."/>
            <person name="Sykes S."/>
            <person name="Wortman J."/>
            <person name="Nusbaum C."/>
            <person name="Birren B."/>
        </authorList>
    </citation>
    <scope>NUCLEOTIDE SEQUENCE [LARGE SCALE GENOMIC DNA]</scope>
    <source>
        <strain evidence="4 5">ATCC 43076</strain>
    </source>
</reference>
<gene>
    <name evidence="4" type="ORF">OMQ_00648</name>
</gene>
<evidence type="ECO:0000313" key="5">
    <source>
        <dbReference type="Proteomes" id="UP000014136"/>
    </source>
</evidence>
<organism evidence="4 5">
    <name type="scientific">Enterococcus saccharolyticus subsp. saccharolyticus ATCC 43076</name>
    <dbReference type="NCBI Taxonomy" id="1139996"/>
    <lineage>
        <taxon>Bacteria</taxon>
        <taxon>Bacillati</taxon>
        <taxon>Bacillota</taxon>
        <taxon>Bacilli</taxon>
        <taxon>Lactobacillales</taxon>
        <taxon>Enterococcaceae</taxon>
        <taxon>Enterococcus</taxon>
    </lineage>
</organism>
<dbReference type="STRING" id="41997.RV16_GL001853"/>
<name>S0NGD1_9ENTE</name>
<dbReference type="PROSITE" id="PS51186">
    <property type="entry name" value="GNAT"/>
    <property type="match status" value="1"/>
</dbReference>
<feature type="domain" description="N-acetyltransferase" evidence="3">
    <location>
        <begin position="1"/>
        <end position="187"/>
    </location>
</feature>
<dbReference type="OrthoDB" id="5319888at2"/>
<keyword evidence="5" id="KW-1185">Reference proteome</keyword>
<protein>
    <submittedName>
        <fullName evidence="4">GNAT family acetyltransferase</fullName>
    </submittedName>
</protein>
<dbReference type="PANTHER" id="PTHR43420">
    <property type="entry name" value="ACETYLTRANSFERASE"/>
    <property type="match status" value="1"/>
</dbReference>
<dbReference type="Pfam" id="PF00583">
    <property type="entry name" value="Acetyltransf_1"/>
    <property type="match status" value="1"/>
</dbReference>
<dbReference type="AlphaFoldDB" id="S0NGD1"/>
<dbReference type="eggNOG" id="COG0456">
    <property type="taxonomic scope" value="Bacteria"/>
</dbReference>
<accession>S0NGD1</accession>